<dbReference type="Proteomes" id="UP000184074">
    <property type="component" value="Unassembled WGS sequence"/>
</dbReference>
<dbReference type="OrthoDB" id="330925at2"/>
<dbReference type="RefSeq" id="WP_072899547.1">
    <property type="nucleotide sequence ID" value="NZ_FQXB01000001.1"/>
</dbReference>
<dbReference type="AlphaFoldDB" id="A0A1M5MJY9"/>
<keyword evidence="1" id="KW-0472">Membrane</keyword>
<proteinExistence type="predicted"/>
<keyword evidence="1" id="KW-1133">Transmembrane helix</keyword>
<feature type="transmembrane region" description="Helical" evidence="1">
    <location>
        <begin position="92"/>
        <end position="109"/>
    </location>
</feature>
<accession>A0A1M5MJY9</accession>
<organism evidence="2 3">
    <name type="scientific">Cognatiyoonia sediminum</name>
    <dbReference type="NCBI Taxonomy" id="1508389"/>
    <lineage>
        <taxon>Bacteria</taxon>
        <taxon>Pseudomonadati</taxon>
        <taxon>Pseudomonadota</taxon>
        <taxon>Alphaproteobacteria</taxon>
        <taxon>Rhodobacterales</taxon>
        <taxon>Paracoccaceae</taxon>
        <taxon>Cognatiyoonia</taxon>
    </lineage>
</organism>
<name>A0A1M5MJY9_9RHOB</name>
<reference evidence="2 3" key="1">
    <citation type="submission" date="2016-11" db="EMBL/GenBank/DDBJ databases">
        <authorList>
            <person name="Jaros S."/>
            <person name="Januszkiewicz K."/>
            <person name="Wedrychowicz H."/>
        </authorList>
    </citation>
    <scope>NUCLEOTIDE SEQUENCE [LARGE SCALE GENOMIC DNA]</scope>
    <source>
        <strain evidence="2 3">DSM 28715</strain>
    </source>
</reference>
<sequence>MTREQKVLRINAEIIMIFGVLFALAALPWVYSWISFFFDIAHWPFNSAPETLDPTGRLMIAISGGLTVGLGAMVWTVATEVLPVAPKEGRKVVLYAAIGWFVTDSTFSVVAGSPLNVLLNLSFLLMMVMPLQRKGPAEADPAQT</sequence>
<protein>
    <submittedName>
        <fullName evidence="2">Uncharacterized protein</fullName>
    </submittedName>
</protein>
<feature type="transmembrane region" description="Helical" evidence="1">
    <location>
        <begin position="12"/>
        <end position="38"/>
    </location>
</feature>
<evidence type="ECO:0000256" key="1">
    <source>
        <dbReference type="SAM" id="Phobius"/>
    </source>
</evidence>
<feature type="transmembrane region" description="Helical" evidence="1">
    <location>
        <begin position="58"/>
        <end position="85"/>
    </location>
</feature>
<evidence type="ECO:0000313" key="3">
    <source>
        <dbReference type="Proteomes" id="UP000184074"/>
    </source>
</evidence>
<keyword evidence="1" id="KW-0812">Transmembrane</keyword>
<keyword evidence="3" id="KW-1185">Reference proteome</keyword>
<dbReference type="EMBL" id="FQXB01000001">
    <property type="protein sequence ID" value="SHG77073.1"/>
    <property type="molecule type" value="Genomic_DNA"/>
</dbReference>
<evidence type="ECO:0000313" key="2">
    <source>
        <dbReference type="EMBL" id="SHG77073.1"/>
    </source>
</evidence>
<gene>
    <name evidence="2" type="ORF">SAMN05444003_0847</name>
</gene>